<name>A0ABY7LMF9_9BACT</name>
<keyword evidence="3" id="KW-1185">Reference proteome</keyword>
<reference evidence="2 3" key="1">
    <citation type="submission" date="2022-12" db="EMBL/GenBank/DDBJ databases">
        <title>Hymenobacter canadensis sp. nov. isolated from lake water of the Cambridge Bay, Canada.</title>
        <authorList>
            <person name="Kim W.H."/>
            <person name="Lee Y.M."/>
        </authorList>
    </citation>
    <scope>NUCLEOTIDE SEQUENCE [LARGE SCALE GENOMIC DNA]</scope>
    <source>
        <strain evidence="2 3">PAMC 29467</strain>
    </source>
</reference>
<sequence length="182" mass="20632">MNLFPTLRLLAATGVAAGAALLLTSCDTTPRERQDVVRDEVRNLDTLADRTAAKLRVAGRRAARFDSVSRARARQPVSDADANTFANELLGTYAGIEQLTPATIEPAFTQFMQQVRARRKAWTQRDWDYATVISRRLNAQFRKIRLDIKGRDELHIRALQTEFTAMETSRDVKDLREAVREE</sequence>
<evidence type="ECO:0008006" key="4">
    <source>
        <dbReference type="Google" id="ProtNLM"/>
    </source>
</evidence>
<gene>
    <name evidence="2" type="ORF">O3303_14340</name>
</gene>
<accession>A0ABY7LMF9</accession>
<evidence type="ECO:0000313" key="3">
    <source>
        <dbReference type="Proteomes" id="UP001211005"/>
    </source>
</evidence>
<dbReference type="RefSeq" id="WP_269559079.1">
    <property type="nucleotide sequence ID" value="NZ_CP114767.1"/>
</dbReference>
<dbReference type="Proteomes" id="UP001211005">
    <property type="component" value="Chromosome"/>
</dbReference>
<protein>
    <recommendedName>
        <fullName evidence="4">Lipoprotein</fullName>
    </recommendedName>
</protein>
<evidence type="ECO:0000313" key="2">
    <source>
        <dbReference type="EMBL" id="WBA40994.1"/>
    </source>
</evidence>
<evidence type="ECO:0000256" key="1">
    <source>
        <dbReference type="SAM" id="SignalP"/>
    </source>
</evidence>
<dbReference type="EMBL" id="CP114767">
    <property type="protein sequence ID" value="WBA40994.1"/>
    <property type="molecule type" value="Genomic_DNA"/>
</dbReference>
<feature type="signal peptide" evidence="1">
    <location>
        <begin position="1"/>
        <end position="17"/>
    </location>
</feature>
<proteinExistence type="predicted"/>
<keyword evidence="1" id="KW-0732">Signal</keyword>
<organism evidence="2 3">
    <name type="scientific">Hymenobacter canadensis</name>
    <dbReference type="NCBI Taxonomy" id="2999067"/>
    <lineage>
        <taxon>Bacteria</taxon>
        <taxon>Pseudomonadati</taxon>
        <taxon>Bacteroidota</taxon>
        <taxon>Cytophagia</taxon>
        <taxon>Cytophagales</taxon>
        <taxon>Hymenobacteraceae</taxon>
        <taxon>Hymenobacter</taxon>
    </lineage>
</organism>
<feature type="chain" id="PRO_5045426315" description="Lipoprotein" evidence="1">
    <location>
        <begin position="18"/>
        <end position="182"/>
    </location>
</feature>